<keyword evidence="3" id="KW-1185">Reference proteome</keyword>
<feature type="region of interest" description="Disordered" evidence="1">
    <location>
        <begin position="1"/>
        <end position="22"/>
    </location>
</feature>
<comment type="caution">
    <text evidence="2">The sequence shown here is derived from an EMBL/GenBank/DDBJ whole genome shotgun (WGS) entry which is preliminary data.</text>
</comment>
<evidence type="ECO:0000256" key="1">
    <source>
        <dbReference type="SAM" id="MobiDB-lite"/>
    </source>
</evidence>
<dbReference type="EMBL" id="JAWDGP010007087">
    <property type="protein sequence ID" value="KAK3730191.1"/>
    <property type="molecule type" value="Genomic_DNA"/>
</dbReference>
<reference evidence="2" key="1">
    <citation type="journal article" date="2023" name="G3 (Bethesda)">
        <title>A reference genome for the long-term kleptoplast-retaining sea slug Elysia crispata morphotype clarki.</title>
        <authorList>
            <person name="Eastman K.E."/>
            <person name="Pendleton A.L."/>
            <person name="Shaikh M.A."/>
            <person name="Suttiyut T."/>
            <person name="Ogas R."/>
            <person name="Tomko P."/>
            <person name="Gavelis G."/>
            <person name="Widhalm J.R."/>
            <person name="Wisecaver J.H."/>
        </authorList>
    </citation>
    <scope>NUCLEOTIDE SEQUENCE</scope>
    <source>
        <strain evidence="2">ECLA1</strain>
    </source>
</reference>
<sequence length="207" mass="22296">MHCPARQHGLRQAEQSELSPPVIRKSRASGKAPWFMTYLHGFEVNLSLIIDCVVLAGMIGPWRSNLSKCHGSPDWRLSDAPGRSGGNDDDLKASAILPPSAFGRRFHKAVAPAVTGRTDQPSVLLCRVVVGCSTVWRNGSEATSSSPCQTLPRATLVTAIPSFRCLPPAGPSLKDNIRWLLAIGRFLKTKGCGRDLQGLPMDTAVSL</sequence>
<evidence type="ECO:0000313" key="3">
    <source>
        <dbReference type="Proteomes" id="UP001283361"/>
    </source>
</evidence>
<dbReference type="Proteomes" id="UP001283361">
    <property type="component" value="Unassembled WGS sequence"/>
</dbReference>
<dbReference type="AlphaFoldDB" id="A0AAE1CR71"/>
<proteinExistence type="predicted"/>
<organism evidence="2 3">
    <name type="scientific">Elysia crispata</name>
    <name type="common">lettuce slug</name>
    <dbReference type="NCBI Taxonomy" id="231223"/>
    <lineage>
        <taxon>Eukaryota</taxon>
        <taxon>Metazoa</taxon>
        <taxon>Spiralia</taxon>
        <taxon>Lophotrochozoa</taxon>
        <taxon>Mollusca</taxon>
        <taxon>Gastropoda</taxon>
        <taxon>Heterobranchia</taxon>
        <taxon>Euthyneura</taxon>
        <taxon>Panpulmonata</taxon>
        <taxon>Sacoglossa</taxon>
        <taxon>Placobranchoidea</taxon>
        <taxon>Plakobranchidae</taxon>
        <taxon>Elysia</taxon>
    </lineage>
</organism>
<accession>A0AAE1CR71</accession>
<protein>
    <submittedName>
        <fullName evidence="2">Uncharacterized protein</fullName>
    </submittedName>
</protein>
<name>A0AAE1CR71_9GAST</name>
<gene>
    <name evidence="2" type="ORF">RRG08_034937</name>
</gene>
<evidence type="ECO:0000313" key="2">
    <source>
        <dbReference type="EMBL" id="KAK3730191.1"/>
    </source>
</evidence>